<sequence>MITKAFEWIVRDLHKLRDFVEATDLPEVAGETSDILESGADTFEILKESPMLGDGKFKLEIAKSASIYNGDNSESEPTSAARISSTLSLYITSLMVDYAHADYEMHASIFAAIKCQDDRLGERGARSEWAWERWENGWVFRQESEVWECPLPSLSSLLENPRFKETDSLVICVQIHSPVGPFYPQQPEAYYVPRDLLDGLEASLDNSNTGDVQFVCLERMSAQEALSPASPASSTAQLSSSRRSSSSQSSSAPQIVARKRIIYAHSDVLVRRSDYFATMLNSSFSENAANMLMPGERKIYTVVVEEADFTTVYWMLKWIYANWLLFRKEDDPREAVDGIGAGWSARGLSTAGAANEWEWKTFHKGMSSENHSQGPLSDTRSVASAESARSNGPGPGATSRDKEKQAYAGTQSNSATRVTQPGGSRAASSSKPAPPMSPRQASTSTRRSGPSLPGVTSVLAVPAVTSQPSSTRGPQSVQAPRSPSAGNFGNSHHPLSPHPSRQRTSSRADPHAHPTAAPQPASALSMYQLAHRYAMPGLASLALEHIMSTITPQSSFAILLATSTWDELHSMVEDFVVEKWEDVSVSEEFEQCCEEVASGEWGPEGGRTLMALFRRLRSPNAMPFARS</sequence>
<evidence type="ECO:0000256" key="1">
    <source>
        <dbReference type="SAM" id="MobiDB-lite"/>
    </source>
</evidence>
<dbReference type="Pfam" id="PF00651">
    <property type="entry name" value="BTB"/>
    <property type="match status" value="1"/>
</dbReference>
<feature type="compositionally biased region" description="Low complexity" evidence="1">
    <location>
        <begin position="421"/>
        <end position="431"/>
    </location>
</feature>
<proteinExistence type="predicted"/>
<reference evidence="3 4" key="1">
    <citation type="submission" date="2016-07" db="EMBL/GenBank/DDBJ databases">
        <title>Draft genome of the white-rot fungus Obba rivulosa 3A-2.</title>
        <authorList>
            <consortium name="DOE Joint Genome Institute"/>
            <person name="Miettinen O."/>
            <person name="Riley R."/>
            <person name="Acob R."/>
            <person name="Barry K."/>
            <person name="Cullen D."/>
            <person name="De Vries R."/>
            <person name="Hainaut M."/>
            <person name="Hatakka A."/>
            <person name="Henrissat B."/>
            <person name="Hilden K."/>
            <person name="Kuo R."/>
            <person name="Labutti K."/>
            <person name="Lipzen A."/>
            <person name="Makela M.R."/>
            <person name="Sandor L."/>
            <person name="Spatafora J.W."/>
            <person name="Grigoriev I.V."/>
            <person name="Hibbett D.S."/>
        </authorList>
    </citation>
    <scope>NUCLEOTIDE SEQUENCE [LARGE SCALE GENOMIC DNA]</scope>
    <source>
        <strain evidence="3 4">3A-2</strain>
    </source>
</reference>
<protein>
    <recommendedName>
        <fullName evidence="2">BTB domain-containing protein</fullName>
    </recommendedName>
</protein>
<accession>A0A8E2DRB0</accession>
<dbReference type="InterPro" id="IPR000210">
    <property type="entry name" value="BTB/POZ_dom"/>
</dbReference>
<dbReference type="OrthoDB" id="288590at2759"/>
<dbReference type="Gene3D" id="3.30.710.10">
    <property type="entry name" value="Potassium Channel Kv1.1, Chain A"/>
    <property type="match status" value="1"/>
</dbReference>
<dbReference type="SUPFAM" id="SSF54695">
    <property type="entry name" value="POZ domain"/>
    <property type="match status" value="1"/>
</dbReference>
<keyword evidence="4" id="KW-1185">Reference proteome</keyword>
<dbReference type="AlphaFoldDB" id="A0A8E2DRB0"/>
<feature type="compositionally biased region" description="Polar residues" evidence="1">
    <location>
        <begin position="464"/>
        <end position="490"/>
    </location>
</feature>
<feature type="region of interest" description="Disordered" evidence="1">
    <location>
        <begin position="366"/>
        <end position="520"/>
    </location>
</feature>
<evidence type="ECO:0000259" key="2">
    <source>
        <dbReference type="PROSITE" id="PS50097"/>
    </source>
</evidence>
<name>A0A8E2DRB0_9APHY</name>
<dbReference type="Proteomes" id="UP000250043">
    <property type="component" value="Unassembled WGS sequence"/>
</dbReference>
<feature type="region of interest" description="Disordered" evidence="1">
    <location>
        <begin position="226"/>
        <end position="252"/>
    </location>
</feature>
<gene>
    <name evidence="3" type="ORF">OBBRIDRAFT_723203</name>
</gene>
<evidence type="ECO:0000313" key="4">
    <source>
        <dbReference type="Proteomes" id="UP000250043"/>
    </source>
</evidence>
<dbReference type="EMBL" id="KV722345">
    <property type="protein sequence ID" value="OCH94348.1"/>
    <property type="molecule type" value="Genomic_DNA"/>
</dbReference>
<feature type="domain" description="BTB" evidence="2">
    <location>
        <begin position="251"/>
        <end position="328"/>
    </location>
</feature>
<organism evidence="3 4">
    <name type="scientific">Obba rivulosa</name>
    <dbReference type="NCBI Taxonomy" id="1052685"/>
    <lineage>
        <taxon>Eukaryota</taxon>
        <taxon>Fungi</taxon>
        <taxon>Dikarya</taxon>
        <taxon>Basidiomycota</taxon>
        <taxon>Agaricomycotina</taxon>
        <taxon>Agaricomycetes</taxon>
        <taxon>Polyporales</taxon>
        <taxon>Gelatoporiaceae</taxon>
        <taxon>Obba</taxon>
    </lineage>
</organism>
<dbReference type="PANTHER" id="PTHR24413">
    <property type="entry name" value="SPECKLE-TYPE POZ PROTEIN"/>
    <property type="match status" value="1"/>
</dbReference>
<feature type="compositionally biased region" description="Polar residues" evidence="1">
    <location>
        <begin position="408"/>
        <end position="419"/>
    </location>
</feature>
<dbReference type="InterPro" id="IPR011333">
    <property type="entry name" value="SKP1/BTB/POZ_sf"/>
</dbReference>
<feature type="compositionally biased region" description="Polar residues" evidence="1">
    <location>
        <begin position="367"/>
        <end position="390"/>
    </location>
</feature>
<dbReference type="CDD" id="cd18186">
    <property type="entry name" value="BTB_POZ_ZBTB_KLHL-like"/>
    <property type="match status" value="1"/>
</dbReference>
<evidence type="ECO:0000313" key="3">
    <source>
        <dbReference type="EMBL" id="OCH94348.1"/>
    </source>
</evidence>
<dbReference type="PROSITE" id="PS50097">
    <property type="entry name" value="BTB"/>
    <property type="match status" value="1"/>
</dbReference>